<dbReference type="Proteomes" id="UP000250347">
    <property type="component" value="Unassembled WGS sequence"/>
</dbReference>
<protein>
    <submittedName>
        <fullName evidence="2">Uncharacterized protein</fullName>
    </submittedName>
</protein>
<gene>
    <name evidence="2" type="ORF">DQP58_10865</name>
</gene>
<evidence type="ECO:0000256" key="1">
    <source>
        <dbReference type="SAM" id="Phobius"/>
    </source>
</evidence>
<sequence length="108" mass="11498">MIDAYPARAAAVNNVIDLPSRQARAQTVTTACPVERIEQFGRDPDQSSVVLGDIAEIDVGARDHYRWKMSAEPGVERESTPVGAVGLFVLAFIAVAVLLVMKMTGAAG</sequence>
<keyword evidence="1" id="KW-0472">Membrane</keyword>
<dbReference type="AlphaFoldDB" id="A0A329KJQ0"/>
<feature type="transmembrane region" description="Helical" evidence="1">
    <location>
        <begin position="82"/>
        <end position="101"/>
    </location>
</feature>
<evidence type="ECO:0000313" key="3">
    <source>
        <dbReference type="Proteomes" id="UP000250347"/>
    </source>
</evidence>
<name>A0A329KJQ0_9MYCO</name>
<dbReference type="RefSeq" id="WP_112708402.1">
    <property type="nucleotide sequence ID" value="NZ_QMEU01000024.1"/>
</dbReference>
<accession>A0A329KJQ0</accession>
<dbReference type="EMBL" id="QMEU01000024">
    <property type="protein sequence ID" value="RAU96028.1"/>
    <property type="molecule type" value="Genomic_DNA"/>
</dbReference>
<reference evidence="2 3" key="1">
    <citation type="submission" date="2018-06" db="EMBL/GenBank/DDBJ databases">
        <title>NTM in soil in Japan.</title>
        <authorList>
            <person name="Ohya K."/>
        </authorList>
    </citation>
    <scope>NUCLEOTIDE SEQUENCE [LARGE SCALE GENOMIC DNA]</scope>
    <source>
        <strain evidence="2 3">GF76</strain>
    </source>
</reference>
<organism evidence="2 3">
    <name type="scientific">Mycobacterium colombiense</name>
    <dbReference type="NCBI Taxonomy" id="339268"/>
    <lineage>
        <taxon>Bacteria</taxon>
        <taxon>Bacillati</taxon>
        <taxon>Actinomycetota</taxon>
        <taxon>Actinomycetes</taxon>
        <taxon>Mycobacteriales</taxon>
        <taxon>Mycobacteriaceae</taxon>
        <taxon>Mycobacterium</taxon>
        <taxon>Mycobacterium avium complex (MAC)</taxon>
    </lineage>
</organism>
<keyword evidence="1" id="KW-1133">Transmembrane helix</keyword>
<comment type="caution">
    <text evidence="2">The sequence shown here is derived from an EMBL/GenBank/DDBJ whole genome shotgun (WGS) entry which is preliminary data.</text>
</comment>
<keyword evidence="1" id="KW-0812">Transmembrane</keyword>
<evidence type="ECO:0000313" key="2">
    <source>
        <dbReference type="EMBL" id="RAU96028.1"/>
    </source>
</evidence>
<proteinExistence type="predicted"/>